<keyword evidence="8 11" id="KW-0342">GTP-binding</keyword>
<dbReference type="InterPro" id="IPR036144">
    <property type="entry name" value="RibA-like_sf"/>
</dbReference>
<dbReference type="EMBL" id="JAAGOH010000041">
    <property type="protein sequence ID" value="NDY93617.1"/>
    <property type="molecule type" value="Genomic_DNA"/>
</dbReference>
<evidence type="ECO:0000259" key="12">
    <source>
        <dbReference type="Pfam" id="PF00925"/>
    </source>
</evidence>
<keyword evidence="3 11" id="KW-0686">Riboflavin biosynthesis</keyword>
<feature type="active site" description="Proton acceptor" evidence="11">
    <location>
        <position position="136"/>
    </location>
</feature>
<evidence type="ECO:0000256" key="4">
    <source>
        <dbReference type="ARBA" id="ARBA00022723"/>
    </source>
</evidence>
<comment type="function">
    <text evidence="9 11">Catalyzes the conversion of GTP to 2,5-diamino-6-ribosylamino-4(3H)-pyrimidinone 5'-phosphate (DARP), formate and pyrophosphate.</text>
</comment>
<name>A0A7C9PJJ3_9BURK</name>
<comment type="caution">
    <text evidence="13">The sequence shown here is derived from an EMBL/GenBank/DDBJ whole genome shotgun (WGS) entry which is preliminary data.</text>
</comment>
<dbReference type="FunFam" id="3.40.50.10990:FF:000001">
    <property type="entry name" value="Riboflavin biosynthesis protein RibBA"/>
    <property type="match status" value="1"/>
</dbReference>
<feature type="binding site" evidence="11">
    <location>
        <position position="63"/>
    </location>
    <ligand>
        <name>Zn(2+)</name>
        <dbReference type="ChEBI" id="CHEBI:29105"/>
        <note>catalytic</note>
    </ligand>
</feature>
<dbReference type="NCBIfam" id="TIGR00505">
    <property type="entry name" value="ribA"/>
    <property type="match status" value="1"/>
</dbReference>
<dbReference type="Pfam" id="PF00925">
    <property type="entry name" value="GTP_cyclohydro2"/>
    <property type="match status" value="1"/>
</dbReference>
<keyword evidence="5 11" id="KW-0547">Nucleotide-binding</keyword>
<dbReference type="PANTHER" id="PTHR21327:SF18">
    <property type="entry name" value="3,4-DIHYDROXY-2-BUTANONE 4-PHOSPHATE SYNTHASE"/>
    <property type="match status" value="1"/>
</dbReference>
<evidence type="ECO:0000313" key="14">
    <source>
        <dbReference type="Proteomes" id="UP000484255"/>
    </source>
</evidence>
<reference evidence="13 14" key="1">
    <citation type="submission" date="2020-02" db="EMBL/GenBank/DDBJ databases">
        <title>Ideonella bacterium strain TBM-1.</title>
        <authorList>
            <person name="Chen W.-M."/>
        </authorList>
    </citation>
    <scope>NUCLEOTIDE SEQUENCE [LARGE SCALE GENOMIC DNA]</scope>
    <source>
        <strain evidence="13 14">TBM-1</strain>
    </source>
</reference>
<evidence type="ECO:0000313" key="13">
    <source>
        <dbReference type="EMBL" id="NDY93617.1"/>
    </source>
</evidence>
<dbReference type="GO" id="GO:0005829">
    <property type="term" value="C:cytosol"/>
    <property type="evidence" value="ECO:0007669"/>
    <property type="project" value="TreeGrafter"/>
</dbReference>
<dbReference type="GO" id="GO:0005525">
    <property type="term" value="F:GTP binding"/>
    <property type="evidence" value="ECO:0007669"/>
    <property type="project" value="UniProtKB-KW"/>
</dbReference>
<comment type="cofactor">
    <cofactor evidence="11">
        <name>Zn(2+)</name>
        <dbReference type="ChEBI" id="CHEBI:29105"/>
    </cofactor>
    <text evidence="11">Binds 1 zinc ion per subunit.</text>
</comment>
<feature type="active site" description="Nucleophile" evidence="11">
    <location>
        <position position="138"/>
    </location>
</feature>
<proteinExistence type="inferred from homology"/>
<sequence>MSDTLPVPADTPFVRGHTARLPTRHGDFSITSYRDAQLQVEHVVMHVGDVAGEAVLMRIHSECLTGDIFGSLRCDCGPQLELALQRIALAGRGLLIYMRGHEGRGIGITEKLKAYTLQDQGLDTVDANLALGHAADLRRFDAAAFILQDMGVRSVRLLSNNPLKVLALEELGIVVQARQPHEVPSNPENAGYLRTKRDRMGHWLG</sequence>
<comment type="similarity">
    <text evidence="11">Belongs to the GTP cyclohydrolase II family.</text>
</comment>
<evidence type="ECO:0000256" key="6">
    <source>
        <dbReference type="ARBA" id="ARBA00022801"/>
    </source>
</evidence>
<feature type="binding site" evidence="11">
    <location>
        <position position="74"/>
    </location>
    <ligand>
        <name>Zn(2+)</name>
        <dbReference type="ChEBI" id="CHEBI:29105"/>
        <note>catalytic</note>
    </ligand>
</feature>
<evidence type="ECO:0000256" key="5">
    <source>
        <dbReference type="ARBA" id="ARBA00022741"/>
    </source>
</evidence>
<protein>
    <recommendedName>
        <fullName evidence="11">GTP cyclohydrolase-2</fullName>
        <ecNumber evidence="11">3.5.4.25</ecNumber>
    </recommendedName>
    <alternativeName>
        <fullName evidence="11">GTP cyclohydrolase II</fullName>
    </alternativeName>
</protein>
<dbReference type="NCBIfam" id="NF001591">
    <property type="entry name" value="PRK00393.1"/>
    <property type="match status" value="1"/>
</dbReference>
<feature type="binding site" evidence="11">
    <location>
        <begin position="58"/>
        <end position="62"/>
    </location>
    <ligand>
        <name>GTP</name>
        <dbReference type="ChEBI" id="CHEBI:37565"/>
    </ligand>
</feature>
<feature type="binding site" evidence="11">
    <location>
        <begin position="102"/>
        <end position="104"/>
    </location>
    <ligand>
        <name>GTP</name>
        <dbReference type="ChEBI" id="CHEBI:37565"/>
    </ligand>
</feature>
<keyword evidence="4 11" id="KW-0479">Metal-binding</keyword>
<feature type="domain" description="GTP cyclohydrolase II" evidence="12">
    <location>
        <begin position="18"/>
        <end position="179"/>
    </location>
</feature>
<dbReference type="InterPro" id="IPR032677">
    <property type="entry name" value="GTP_cyclohydro_II"/>
</dbReference>
<comment type="pathway">
    <text evidence="1 11">Cofactor biosynthesis; riboflavin biosynthesis; 5-amino-6-(D-ribitylamino)uracil from GTP: step 1/4.</text>
</comment>
<dbReference type="InterPro" id="IPR000926">
    <property type="entry name" value="RibA"/>
</dbReference>
<dbReference type="RefSeq" id="WP_163459649.1">
    <property type="nucleotide sequence ID" value="NZ_JAAGOH010000041.1"/>
</dbReference>
<dbReference type="GO" id="GO:0008270">
    <property type="term" value="F:zinc ion binding"/>
    <property type="evidence" value="ECO:0007669"/>
    <property type="project" value="UniProtKB-UniRule"/>
</dbReference>
<feature type="binding site" evidence="11">
    <location>
        <position position="76"/>
    </location>
    <ligand>
        <name>Zn(2+)</name>
        <dbReference type="ChEBI" id="CHEBI:29105"/>
        <note>catalytic</note>
    </ligand>
</feature>
<keyword evidence="6 11" id="KW-0378">Hydrolase</keyword>
<dbReference type="UniPathway" id="UPA00275">
    <property type="reaction ID" value="UER00400"/>
</dbReference>
<dbReference type="Proteomes" id="UP000484255">
    <property type="component" value="Unassembled WGS sequence"/>
</dbReference>
<dbReference type="PANTHER" id="PTHR21327">
    <property type="entry name" value="GTP CYCLOHYDROLASE II-RELATED"/>
    <property type="match status" value="1"/>
</dbReference>
<feature type="binding site" evidence="11">
    <location>
        <position position="159"/>
    </location>
    <ligand>
        <name>GTP</name>
        <dbReference type="ChEBI" id="CHEBI:37565"/>
    </ligand>
</feature>
<keyword evidence="7 11" id="KW-0862">Zinc</keyword>
<evidence type="ECO:0000256" key="3">
    <source>
        <dbReference type="ARBA" id="ARBA00022619"/>
    </source>
</evidence>
<evidence type="ECO:0000256" key="1">
    <source>
        <dbReference type="ARBA" id="ARBA00004853"/>
    </source>
</evidence>
<evidence type="ECO:0000256" key="11">
    <source>
        <dbReference type="HAMAP-Rule" id="MF_00179"/>
    </source>
</evidence>
<feature type="binding site" evidence="11">
    <location>
        <position position="79"/>
    </location>
    <ligand>
        <name>GTP</name>
        <dbReference type="ChEBI" id="CHEBI:37565"/>
    </ligand>
</feature>
<dbReference type="EC" id="3.5.4.25" evidence="11"/>
<keyword evidence="14" id="KW-1185">Reference proteome</keyword>
<dbReference type="HAMAP" id="MF_00179">
    <property type="entry name" value="RibA"/>
    <property type="match status" value="1"/>
</dbReference>
<dbReference type="GO" id="GO:0009231">
    <property type="term" value="P:riboflavin biosynthetic process"/>
    <property type="evidence" value="ECO:0007669"/>
    <property type="project" value="UniProtKB-UniRule"/>
</dbReference>
<dbReference type="SUPFAM" id="SSF142695">
    <property type="entry name" value="RibA-like"/>
    <property type="match status" value="1"/>
</dbReference>
<accession>A0A7C9PJJ3</accession>
<evidence type="ECO:0000256" key="10">
    <source>
        <dbReference type="ARBA" id="ARBA00049295"/>
    </source>
</evidence>
<feature type="binding site" evidence="11">
    <location>
        <position position="124"/>
    </location>
    <ligand>
        <name>GTP</name>
        <dbReference type="ChEBI" id="CHEBI:37565"/>
    </ligand>
</feature>
<evidence type="ECO:0000256" key="9">
    <source>
        <dbReference type="ARBA" id="ARBA00043932"/>
    </source>
</evidence>
<gene>
    <name evidence="11 13" type="primary">ribA</name>
    <name evidence="13" type="ORF">G3A44_20710</name>
</gene>
<comment type="catalytic activity">
    <reaction evidence="10 11">
        <text>GTP + 4 H2O = 2,5-diamino-6-hydroxy-4-(5-phosphoribosylamino)-pyrimidine + formate + 2 phosphate + 3 H(+)</text>
        <dbReference type="Rhea" id="RHEA:23704"/>
        <dbReference type="ChEBI" id="CHEBI:15377"/>
        <dbReference type="ChEBI" id="CHEBI:15378"/>
        <dbReference type="ChEBI" id="CHEBI:15740"/>
        <dbReference type="ChEBI" id="CHEBI:37565"/>
        <dbReference type="ChEBI" id="CHEBI:43474"/>
        <dbReference type="ChEBI" id="CHEBI:58614"/>
        <dbReference type="EC" id="3.5.4.25"/>
    </reaction>
</comment>
<dbReference type="Gene3D" id="3.40.50.10990">
    <property type="entry name" value="GTP cyclohydrolase II"/>
    <property type="match status" value="1"/>
</dbReference>
<evidence type="ECO:0000256" key="7">
    <source>
        <dbReference type="ARBA" id="ARBA00022833"/>
    </source>
</evidence>
<dbReference type="AlphaFoldDB" id="A0A7C9PJJ3"/>
<evidence type="ECO:0000256" key="2">
    <source>
        <dbReference type="ARBA" id="ARBA00005520"/>
    </source>
</evidence>
<evidence type="ECO:0000256" key="8">
    <source>
        <dbReference type="ARBA" id="ARBA00023134"/>
    </source>
</evidence>
<comment type="similarity">
    <text evidence="2">In the N-terminal section; belongs to the DHBP synthase family.</text>
</comment>
<dbReference type="CDD" id="cd00641">
    <property type="entry name" value="GTP_cyclohydro2"/>
    <property type="match status" value="1"/>
</dbReference>
<organism evidence="13 14">
    <name type="scientific">Ideonella livida</name>
    <dbReference type="NCBI Taxonomy" id="2707176"/>
    <lineage>
        <taxon>Bacteria</taxon>
        <taxon>Pseudomonadati</taxon>
        <taxon>Pseudomonadota</taxon>
        <taxon>Betaproteobacteria</taxon>
        <taxon>Burkholderiales</taxon>
        <taxon>Sphaerotilaceae</taxon>
        <taxon>Ideonella</taxon>
    </lineage>
</organism>
<dbReference type="GO" id="GO:0003935">
    <property type="term" value="F:GTP cyclohydrolase II activity"/>
    <property type="evidence" value="ECO:0007669"/>
    <property type="project" value="UniProtKB-UniRule"/>
</dbReference>
<feature type="binding site" evidence="11">
    <location>
        <position position="164"/>
    </location>
    <ligand>
        <name>GTP</name>
        <dbReference type="ChEBI" id="CHEBI:37565"/>
    </ligand>
</feature>